<sequence length="110" mass="12657">MFHCESAFEKFFPSKYPVLGYLPRPWVNTRYIPKKYLPTHWAFTQPTSLVKIAAVMNATSCSEIRISLPIALIDLRCTQIRPLHVKNRSSVRKGDENLRGEPESLDVQPL</sequence>
<evidence type="ECO:0000313" key="3">
    <source>
        <dbReference type="Proteomes" id="UP000499080"/>
    </source>
</evidence>
<gene>
    <name evidence="2" type="ORF">AVEN_193750_1</name>
</gene>
<proteinExistence type="predicted"/>
<feature type="region of interest" description="Disordered" evidence="1">
    <location>
        <begin position="89"/>
        <end position="110"/>
    </location>
</feature>
<keyword evidence="3" id="KW-1185">Reference proteome</keyword>
<evidence type="ECO:0000313" key="2">
    <source>
        <dbReference type="EMBL" id="GBM17450.1"/>
    </source>
</evidence>
<name>A0A4Y2DKU8_ARAVE</name>
<accession>A0A4Y2DKU8</accession>
<organism evidence="2 3">
    <name type="scientific">Araneus ventricosus</name>
    <name type="common">Orbweaver spider</name>
    <name type="synonym">Epeira ventricosa</name>
    <dbReference type="NCBI Taxonomy" id="182803"/>
    <lineage>
        <taxon>Eukaryota</taxon>
        <taxon>Metazoa</taxon>
        <taxon>Ecdysozoa</taxon>
        <taxon>Arthropoda</taxon>
        <taxon>Chelicerata</taxon>
        <taxon>Arachnida</taxon>
        <taxon>Araneae</taxon>
        <taxon>Araneomorphae</taxon>
        <taxon>Entelegynae</taxon>
        <taxon>Araneoidea</taxon>
        <taxon>Araneidae</taxon>
        <taxon>Araneus</taxon>
    </lineage>
</organism>
<dbReference type="AlphaFoldDB" id="A0A4Y2DKU8"/>
<dbReference type="Proteomes" id="UP000499080">
    <property type="component" value="Unassembled WGS sequence"/>
</dbReference>
<dbReference type="EMBL" id="BGPR01000389">
    <property type="protein sequence ID" value="GBM17450.1"/>
    <property type="molecule type" value="Genomic_DNA"/>
</dbReference>
<evidence type="ECO:0000256" key="1">
    <source>
        <dbReference type="SAM" id="MobiDB-lite"/>
    </source>
</evidence>
<comment type="caution">
    <text evidence="2">The sequence shown here is derived from an EMBL/GenBank/DDBJ whole genome shotgun (WGS) entry which is preliminary data.</text>
</comment>
<feature type="compositionally biased region" description="Basic and acidic residues" evidence="1">
    <location>
        <begin position="92"/>
        <end position="102"/>
    </location>
</feature>
<protein>
    <submittedName>
        <fullName evidence="2">Uncharacterized protein</fullName>
    </submittedName>
</protein>
<reference evidence="2 3" key="1">
    <citation type="journal article" date="2019" name="Sci. Rep.">
        <title>Orb-weaving spider Araneus ventricosus genome elucidates the spidroin gene catalogue.</title>
        <authorList>
            <person name="Kono N."/>
            <person name="Nakamura H."/>
            <person name="Ohtoshi R."/>
            <person name="Moran D.A.P."/>
            <person name="Shinohara A."/>
            <person name="Yoshida Y."/>
            <person name="Fujiwara M."/>
            <person name="Mori M."/>
            <person name="Tomita M."/>
            <person name="Arakawa K."/>
        </authorList>
    </citation>
    <scope>NUCLEOTIDE SEQUENCE [LARGE SCALE GENOMIC DNA]</scope>
</reference>